<reference evidence="1 2" key="1">
    <citation type="submission" date="2023-11" db="EMBL/GenBank/DDBJ databases">
        <title>Halocaridina rubra genome assembly.</title>
        <authorList>
            <person name="Smith C."/>
        </authorList>
    </citation>
    <scope>NUCLEOTIDE SEQUENCE [LARGE SCALE GENOMIC DNA]</scope>
    <source>
        <strain evidence="1">EP-1</strain>
        <tissue evidence="1">Whole</tissue>
    </source>
</reference>
<gene>
    <name evidence="1" type="ORF">SK128_019698</name>
</gene>
<proteinExistence type="predicted"/>
<protein>
    <submittedName>
        <fullName evidence="1">Uncharacterized protein</fullName>
    </submittedName>
</protein>
<keyword evidence="2" id="KW-1185">Reference proteome</keyword>
<comment type="caution">
    <text evidence="1">The sequence shown here is derived from an EMBL/GenBank/DDBJ whole genome shotgun (WGS) entry which is preliminary data.</text>
</comment>
<dbReference type="AlphaFoldDB" id="A0AAN9A9M0"/>
<evidence type="ECO:0000313" key="2">
    <source>
        <dbReference type="Proteomes" id="UP001381693"/>
    </source>
</evidence>
<accession>A0AAN9A9M0</accession>
<dbReference type="Proteomes" id="UP001381693">
    <property type="component" value="Unassembled WGS sequence"/>
</dbReference>
<name>A0AAN9A9M0_HALRR</name>
<sequence length="107" mass="12460">MCISTYIHTYTLDSVLRHELPFLLRARTVAFLRRTCLGRCNRFPEQGFLTIRQHPNSGPKAAFTSKWHVARGTPIENEHPKIYETFHTEVAFHVLRAVCVVFNWCAM</sequence>
<organism evidence="1 2">
    <name type="scientific">Halocaridina rubra</name>
    <name type="common">Hawaiian red shrimp</name>
    <dbReference type="NCBI Taxonomy" id="373956"/>
    <lineage>
        <taxon>Eukaryota</taxon>
        <taxon>Metazoa</taxon>
        <taxon>Ecdysozoa</taxon>
        <taxon>Arthropoda</taxon>
        <taxon>Crustacea</taxon>
        <taxon>Multicrustacea</taxon>
        <taxon>Malacostraca</taxon>
        <taxon>Eumalacostraca</taxon>
        <taxon>Eucarida</taxon>
        <taxon>Decapoda</taxon>
        <taxon>Pleocyemata</taxon>
        <taxon>Caridea</taxon>
        <taxon>Atyoidea</taxon>
        <taxon>Atyidae</taxon>
        <taxon>Halocaridina</taxon>
    </lineage>
</organism>
<dbReference type="EMBL" id="JAXCGZ010011391">
    <property type="protein sequence ID" value="KAK7075007.1"/>
    <property type="molecule type" value="Genomic_DNA"/>
</dbReference>
<evidence type="ECO:0000313" key="1">
    <source>
        <dbReference type="EMBL" id="KAK7075007.1"/>
    </source>
</evidence>